<name>A0A2S9PXI4_9ACTN</name>
<dbReference type="Pfam" id="PF12697">
    <property type="entry name" value="Abhydrolase_6"/>
    <property type="match status" value="1"/>
</dbReference>
<comment type="caution">
    <text evidence="2">The sequence shown here is derived from an EMBL/GenBank/DDBJ whole genome shotgun (WGS) entry which is preliminary data.</text>
</comment>
<evidence type="ECO:0000259" key="1">
    <source>
        <dbReference type="Pfam" id="PF12697"/>
    </source>
</evidence>
<feature type="domain" description="AB hydrolase-1" evidence="1">
    <location>
        <begin position="38"/>
        <end position="250"/>
    </location>
</feature>
<dbReference type="Proteomes" id="UP000239322">
    <property type="component" value="Unassembled WGS sequence"/>
</dbReference>
<keyword evidence="2" id="KW-0378">Hydrolase</keyword>
<accession>A0A2S9PXI4</accession>
<sequence>MGPPLRAPGPPSRSAAARRRRRYAVDTQAHAGAGRPSLLLVHGAWHGAWCWEPLRAALGADGRRSHAVDLPSAGSADRDRRAGMRDDADAIREALRGIDGPVVVVAHSYGGVPATEAVAGAGNAVGVVYVAGFPLDVGDSMAAFLGTPVPDDGTGLAPPYEDSRRMLFADVPEADARRAVARLRPHSVRAFTEPVTAAGWRTLPSHYVVCEHDQALEPARQHELARRADVVHRLPSGHSPFLSMPRRLAALLGRIADAALPAPPPGGK</sequence>
<proteinExistence type="predicted"/>
<dbReference type="InterPro" id="IPR052897">
    <property type="entry name" value="Sec-Metab_Biosynth_Hydrolase"/>
</dbReference>
<keyword evidence="3" id="KW-1185">Reference proteome</keyword>
<reference evidence="2 3" key="1">
    <citation type="submission" date="2018-03" db="EMBL/GenBank/DDBJ databases">
        <title>Novel Streptomyces sp. from soil.</title>
        <authorList>
            <person name="Tan G.Y.A."/>
            <person name="Lee Z.Y."/>
        </authorList>
    </citation>
    <scope>NUCLEOTIDE SEQUENCE [LARGE SCALE GENOMIC DNA]</scope>
    <source>
        <strain evidence="2 3">ST5x</strain>
    </source>
</reference>
<dbReference type="AlphaFoldDB" id="A0A2S9PXI4"/>
<dbReference type="InterPro" id="IPR000073">
    <property type="entry name" value="AB_hydrolase_1"/>
</dbReference>
<dbReference type="OrthoDB" id="9773549at2"/>
<gene>
    <name evidence="2" type="ORF">C6N75_11190</name>
</gene>
<protein>
    <submittedName>
        <fullName evidence="2">Alpha/beta hydrolase</fullName>
    </submittedName>
</protein>
<dbReference type="InterPro" id="IPR029058">
    <property type="entry name" value="AB_hydrolase_fold"/>
</dbReference>
<evidence type="ECO:0000313" key="3">
    <source>
        <dbReference type="Proteomes" id="UP000239322"/>
    </source>
</evidence>
<dbReference type="PANTHER" id="PTHR37017">
    <property type="entry name" value="AB HYDROLASE-1 DOMAIN-CONTAINING PROTEIN-RELATED"/>
    <property type="match status" value="1"/>
</dbReference>
<dbReference type="Gene3D" id="3.40.50.1820">
    <property type="entry name" value="alpha/beta hydrolase"/>
    <property type="match status" value="1"/>
</dbReference>
<dbReference type="PANTHER" id="PTHR37017:SF11">
    <property type="entry name" value="ESTERASE_LIPASE_THIOESTERASE DOMAIN-CONTAINING PROTEIN"/>
    <property type="match status" value="1"/>
</dbReference>
<dbReference type="EMBL" id="PVLV01000142">
    <property type="protein sequence ID" value="PRH79128.1"/>
    <property type="molecule type" value="Genomic_DNA"/>
</dbReference>
<evidence type="ECO:0000313" key="2">
    <source>
        <dbReference type="EMBL" id="PRH79128.1"/>
    </source>
</evidence>
<organism evidence="2 3">
    <name type="scientific">Streptomyces solincola</name>
    <dbReference type="NCBI Taxonomy" id="2100817"/>
    <lineage>
        <taxon>Bacteria</taxon>
        <taxon>Bacillati</taxon>
        <taxon>Actinomycetota</taxon>
        <taxon>Actinomycetes</taxon>
        <taxon>Kitasatosporales</taxon>
        <taxon>Streptomycetaceae</taxon>
        <taxon>Streptomyces</taxon>
    </lineage>
</organism>
<dbReference type="SUPFAM" id="SSF53474">
    <property type="entry name" value="alpha/beta-Hydrolases"/>
    <property type="match status" value="1"/>
</dbReference>
<dbReference type="GO" id="GO:0016787">
    <property type="term" value="F:hydrolase activity"/>
    <property type="evidence" value="ECO:0007669"/>
    <property type="project" value="UniProtKB-KW"/>
</dbReference>